<comment type="catalytic activity">
    <reaction evidence="14">
        <text>an acyl-CoA + a 1,2-diacyl-sn-glycerol = a triacyl-sn-glycerol + CoA</text>
        <dbReference type="Rhea" id="RHEA:10868"/>
        <dbReference type="ChEBI" id="CHEBI:17815"/>
        <dbReference type="ChEBI" id="CHEBI:57287"/>
        <dbReference type="ChEBI" id="CHEBI:58342"/>
        <dbReference type="ChEBI" id="CHEBI:64615"/>
        <dbReference type="EC" id="2.3.1.20"/>
    </reaction>
</comment>
<dbReference type="Pfam" id="PF06974">
    <property type="entry name" value="WS_DGAT_C"/>
    <property type="match status" value="1"/>
</dbReference>
<comment type="catalytic activity">
    <reaction evidence="13">
        <text>a long chain fatty alcohol + a fatty acyl-CoA = a long-chain alcohol wax ester + CoA</text>
        <dbReference type="Rhea" id="RHEA:38443"/>
        <dbReference type="ChEBI" id="CHEBI:17135"/>
        <dbReference type="ChEBI" id="CHEBI:57287"/>
        <dbReference type="ChEBI" id="CHEBI:77636"/>
        <dbReference type="ChEBI" id="CHEBI:235323"/>
        <dbReference type="EC" id="2.3.1.75"/>
    </reaction>
</comment>
<evidence type="ECO:0000256" key="8">
    <source>
        <dbReference type="ARBA" id="ARBA00022824"/>
    </source>
</evidence>
<dbReference type="FunFam" id="3.30.559.10:FF:000033">
    <property type="entry name" value="O-acyltransferase (WSD1-like) family protein"/>
    <property type="match status" value="1"/>
</dbReference>
<dbReference type="InterPro" id="IPR004255">
    <property type="entry name" value="O-acyltransferase_WSD1_N"/>
</dbReference>
<keyword evidence="11" id="KW-0012">Acyltransferase</keyword>
<keyword evidence="8" id="KW-0256">Endoplasmic reticulum</keyword>
<keyword evidence="5" id="KW-1003">Cell membrane</keyword>
<dbReference type="GO" id="GO:0047196">
    <property type="term" value="F:long-chain-alcohol O-fatty-acyltransferase activity"/>
    <property type="evidence" value="ECO:0007669"/>
    <property type="project" value="UniProtKB-EC"/>
</dbReference>
<evidence type="ECO:0000256" key="2">
    <source>
        <dbReference type="ARBA" id="ARBA00004389"/>
    </source>
</evidence>
<dbReference type="InterPro" id="IPR009721">
    <property type="entry name" value="O-acyltransferase_WSD1_C"/>
</dbReference>
<dbReference type="GO" id="GO:0005789">
    <property type="term" value="C:endoplasmic reticulum membrane"/>
    <property type="evidence" value="ECO:0007669"/>
    <property type="project" value="UniProtKB-SubCell"/>
</dbReference>
<accession>A0A8K0DQ70</accession>
<dbReference type="Gene3D" id="3.30.559.10">
    <property type="entry name" value="Chloramphenicol acetyltransferase-like domain"/>
    <property type="match status" value="1"/>
</dbReference>
<dbReference type="Proteomes" id="UP000796880">
    <property type="component" value="Unassembled WGS sequence"/>
</dbReference>
<keyword evidence="19" id="KW-1185">Reference proteome</keyword>
<dbReference type="InterPro" id="IPR023213">
    <property type="entry name" value="CAT-like_dom_sf"/>
</dbReference>
<gene>
    <name evidence="18" type="ORF">FNV43_RR23928</name>
</gene>
<dbReference type="InterPro" id="IPR045034">
    <property type="entry name" value="O-acyltransferase_WSD1-like"/>
</dbReference>
<evidence type="ECO:0000256" key="1">
    <source>
        <dbReference type="ARBA" id="ARBA00004162"/>
    </source>
</evidence>
<evidence type="ECO:0000256" key="10">
    <source>
        <dbReference type="ARBA" id="ARBA00023136"/>
    </source>
</evidence>
<dbReference type="Pfam" id="PF03007">
    <property type="entry name" value="WS_DGAT_cat"/>
    <property type="match status" value="1"/>
</dbReference>
<feature type="transmembrane region" description="Helical" evidence="15">
    <location>
        <begin position="180"/>
        <end position="212"/>
    </location>
</feature>
<feature type="domain" description="O-acyltransferase WSD1-like N-terminal" evidence="16">
    <location>
        <begin position="51"/>
        <end position="257"/>
    </location>
</feature>
<protein>
    <recommendedName>
        <fullName evidence="20">Diacylglycerol O-acyltransferase</fullName>
    </recommendedName>
</protein>
<comment type="subcellular location">
    <subcellularLocation>
        <location evidence="1">Cell membrane</location>
        <topology evidence="1">Single-pass membrane protein</topology>
    </subcellularLocation>
    <subcellularLocation>
        <location evidence="2">Endoplasmic reticulum membrane</location>
        <topology evidence="2">Single-pass membrane protein</topology>
    </subcellularLocation>
</comment>
<sequence>MATDESSPPGQGHLSPAARLFHSPRFNCHIIAIMGCKTSINPDVVKDGLKQTLLKHPRFSSKLLSNEKRKWVQTTVNLENHVVVPNLDTEIESPDQYIDDYISHMTTTPLDLSKPLWELHLLNVKTSYAEAVGVFRIHHSLGDGASLMSLLIACTRKTSDPEALPTVPTLKRAGSSRSSLFWWLLCFIWSVLVLVWNTFVDIMMFVATTLFLKDTKTPIKGAPGVELATKLFVHRTVSLDHIKLIKNAMNTTINDVVLGVTQAGLTQYLNRRYGQNQKEGGPNQKRNNLPKSIRLRAAILVNLRPIVGIQDLAEMMAKGSKTRWGNWIGYLLLPLNNIALEDDPLNYVRGGKATSDRKKHSLEAICTFTTAKLVLKTLGVKVAAAIAHRVLSNTTMAFSNMVGPLEDVSFYGHPITLIAPSVYGHPHALTVHYQSYVEKMTIVLAVDPSVIPDPHQLLDDLEDSLKLIRDAAVKIELTPHEAV</sequence>
<evidence type="ECO:0000256" key="12">
    <source>
        <dbReference type="ARBA" id="ARBA00024360"/>
    </source>
</evidence>
<keyword evidence="7 15" id="KW-0812">Transmembrane</keyword>
<keyword evidence="9 15" id="KW-1133">Transmembrane helix</keyword>
<evidence type="ECO:0000256" key="6">
    <source>
        <dbReference type="ARBA" id="ARBA00022679"/>
    </source>
</evidence>
<organism evidence="18 19">
    <name type="scientific">Rhamnella rubrinervis</name>
    <dbReference type="NCBI Taxonomy" id="2594499"/>
    <lineage>
        <taxon>Eukaryota</taxon>
        <taxon>Viridiplantae</taxon>
        <taxon>Streptophyta</taxon>
        <taxon>Embryophyta</taxon>
        <taxon>Tracheophyta</taxon>
        <taxon>Spermatophyta</taxon>
        <taxon>Magnoliopsida</taxon>
        <taxon>eudicotyledons</taxon>
        <taxon>Gunneridae</taxon>
        <taxon>Pentapetalae</taxon>
        <taxon>rosids</taxon>
        <taxon>fabids</taxon>
        <taxon>Rosales</taxon>
        <taxon>Rhamnaceae</taxon>
        <taxon>rhamnoid group</taxon>
        <taxon>Rhamneae</taxon>
        <taxon>Rhamnella</taxon>
    </lineage>
</organism>
<keyword evidence="6" id="KW-0808">Transferase</keyword>
<evidence type="ECO:0000259" key="16">
    <source>
        <dbReference type="Pfam" id="PF03007"/>
    </source>
</evidence>
<dbReference type="GO" id="GO:0019432">
    <property type="term" value="P:triglyceride biosynthetic process"/>
    <property type="evidence" value="ECO:0007669"/>
    <property type="project" value="UniProtKB-UniPathway"/>
</dbReference>
<dbReference type="OrthoDB" id="619536at2759"/>
<evidence type="ECO:0000256" key="13">
    <source>
        <dbReference type="ARBA" id="ARBA00047604"/>
    </source>
</evidence>
<name>A0A8K0DQ70_9ROSA</name>
<evidence type="ECO:0000256" key="14">
    <source>
        <dbReference type="ARBA" id="ARBA00048109"/>
    </source>
</evidence>
<dbReference type="AlphaFoldDB" id="A0A8K0DQ70"/>
<comment type="pathway">
    <text evidence="4">Lipid metabolism.</text>
</comment>
<comment type="caution">
    <text evidence="18">The sequence shown here is derived from an EMBL/GenBank/DDBJ whole genome shotgun (WGS) entry which is preliminary data.</text>
</comment>
<evidence type="ECO:0000313" key="18">
    <source>
        <dbReference type="EMBL" id="KAF3432826.1"/>
    </source>
</evidence>
<proteinExistence type="inferred from homology"/>
<evidence type="ECO:0008006" key="20">
    <source>
        <dbReference type="Google" id="ProtNLM"/>
    </source>
</evidence>
<evidence type="ECO:0000256" key="7">
    <source>
        <dbReference type="ARBA" id="ARBA00022692"/>
    </source>
</evidence>
<evidence type="ECO:0000259" key="17">
    <source>
        <dbReference type="Pfam" id="PF06974"/>
    </source>
</evidence>
<keyword evidence="10 15" id="KW-0472">Membrane</keyword>
<feature type="domain" description="O-acyltransferase WSD1 C-terminal" evidence="17">
    <location>
        <begin position="324"/>
        <end position="468"/>
    </location>
</feature>
<evidence type="ECO:0000256" key="3">
    <source>
        <dbReference type="ARBA" id="ARBA00004771"/>
    </source>
</evidence>
<evidence type="ECO:0000256" key="9">
    <source>
        <dbReference type="ARBA" id="ARBA00022989"/>
    </source>
</evidence>
<dbReference type="PANTHER" id="PTHR31650:SF1">
    <property type="entry name" value="WAX ESTER SYNTHASE_DIACYLGLYCEROL ACYLTRANSFERASE 4-RELATED"/>
    <property type="match status" value="1"/>
</dbReference>
<dbReference type="EMBL" id="VOIH02000011">
    <property type="protein sequence ID" value="KAF3432826.1"/>
    <property type="molecule type" value="Genomic_DNA"/>
</dbReference>
<evidence type="ECO:0000256" key="5">
    <source>
        <dbReference type="ARBA" id="ARBA00022475"/>
    </source>
</evidence>
<comment type="pathway">
    <text evidence="3">Glycerolipid metabolism; triacylglycerol biosynthesis.</text>
</comment>
<evidence type="ECO:0000256" key="15">
    <source>
        <dbReference type="SAM" id="Phobius"/>
    </source>
</evidence>
<dbReference type="UniPathway" id="UPA00282"/>
<evidence type="ECO:0000256" key="11">
    <source>
        <dbReference type="ARBA" id="ARBA00023315"/>
    </source>
</evidence>
<dbReference type="GO" id="GO:0005886">
    <property type="term" value="C:plasma membrane"/>
    <property type="evidence" value="ECO:0007669"/>
    <property type="project" value="UniProtKB-SubCell"/>
</dbReference>
<dbReference type="PANTHER" id="PTHR31650">
    <property type="entry name" value="O-ACYLTRANSFERASE (WSD1-LIKE) FAMILY PROTEIN"/>
    <property type="match status" value="1"/>
</dbReference>
<reference evidence="18" key="1">
    <citation type="submission" date="2020-03" db="EMBL/GenBank/DDBJ databases">
        <title>A high-quality chromosome-level genome assembly of a woody plant with both climbing and erect habits, Rhamnella rubrinervis.</title>
        <authorList>
            <person name="Lu Z."/>
            <person name="Yang Y."/>
            <person name="Zhu X."/>
            <person name="Sun Y."/>
        </authorList>
    </citation>
    <scope>NUCLEOTIDE SEQUENCE</scope>
    <source>
        <strain evidence="18">BYM</strain>
        <tissue evidence="18">Leaf</tissue>
    </source>
</reference>
<dbReference type="GO" id="GO:0004144">
    <property type="term" value="F:diacylglycerol O-acyltransferase activity"/>
    <property type="evidence" value="ECO:0007669"/>
    <property type="project" value="UniProtKB-EC"/>
</dbReference>
<dbReference type="SUPFAM" id="SSF52777">
    <property type="entry name" value="CoA-dependent acyltransferases"/>
    <property type="match status" value="1"/>
</dbReference>
<comment type="similarity">
    <text evidence="12">In the N-terminal section; belongs to the long-chain O-acyltransferase family.</text>
</comment>
<evidence type="ECO:0000313" key="19">
    <source>
        <dbReference type="Proteomes" id="UP000796880"/>
    </source>
</evidence>
<evidence type="ECO:0000256" key="4">
    <source>
        <dbReference type="ARBA" id="ARBA00005189"/>
    </source>
</evidence>